<keyword evidence="2" id="KW-0604">Photosystem II</keyword>
<dbReference type="SUPFAM" id="SSF51735">
    <property type="entry name" value="NAD(P)-binding Rossmann-fold domains"/>
    <property type="match status" value="1"/>
</dbReference>
<dbReference type="InterPro" id="IPR036291">
    <property type="entry name" value="NAD(P)-bd_dom_sf"/>
</dbReference>
<comment type="caution">
    <text evidence="4">The sequence shown here is derived from an EMBL/GenBank/DDBJ whole genome shotgun (WGS) entry which is preliminary data.</text>
</comment>
<dbReference type="PANTHER" id="PTHR47128">
    <property type="match status" value="1"/>
</dbReference>
<reference evidence="4 5" key="1">
    <citation type="journal article" date="2019" name="Int. J. Syst. Evol. Microbiol.">
        <title>The Global Catalogue of Microorganisms (GCM) 10K type strain sequencing project: providing services to taxonomists for standard genome sequencing and annotation.</title>
        <authorList>
            <consortium name="The Broad Institute Genomics Platform"/>
            <consortium name="The Broad Institute Genome Sequencing Center for Infectious Disease"/>
            <person name="Wu L."/>
            <person name="Ma J."/>
        </authorList>
    </citation>
    <scope>NUCLEOTIDE SEQUENCE [LARGE SCALE GENOMIC DNA]</scope>
    <source>
        <strain evidence="4 5">JCM 12398</strain>
    </source>
</reference>
<organism evidence="4 5">
    <name type="scientific">Agrococcus citreus</name>
    <dbReference type="NCBI Taxonomy" id="84643"/>
    <lineage>
        <taxon>Bacteria</taxon>
        <taxon>Bacillati</taxon>
        <taxon>Actinomycetota</taxon>
        <taxon>Actinomycetes</taxon>
        <taxon>Micrococcales</taxon>
        <taxon>Microbacteriaceae</taxon>
        <taxon>Agrococcus</taxon>
    </lineage>
</organism>
<name>A0ABN1YWS4_9MICO</name>
<feature type="domain" description="NmrA-like" evidence="3">
    <location>
        <begin position="2"/>
        <end position="242"/>
    </location>
</feature>
<dbReference type="InterPro" id="IPR044256">
    <property type="entry name" value="HCF244-like"/>
</dbReference>
<dbReference type="Proteomes" id="UP001501266">
    <property type="component" value="Unassembled WGS sequence"/>
</dbReference>
<protein>
    <submittedName>
        <fullName evidence="4">Complex I NDUFA9 subunit family protein</fullName>
    </submittedName>
</protein>
<dbReference type="EMBL" id="BAAAKK010000005">
    <property type="protein sequence ID" value="GAA1424456.1"/>
    <property type="molecule type" value="Genomic_DNA"/>
</dbReference>
<evidence type="ECO:0000259" key="3">
    <source>
        <dbReference type="Pfam" id="PF05368"/>
    </source>
</evidence>
<sequence>MILVCGGTGLLGSRIVEHLLDAGREVRALVRPETDADTLRAAGVAIARGDLRGPTGLRAALTGVDTVVTSANAVTRILDGDKDLTIADVDLAGNLDLIRAASDAGVRRFVFVSATGLGRGLERMTPLTEAKWHAEEALRATAMEVVIVRSDMFMEVWLEPLTGIDAEKGKAVVYGRGQTPHRYVSADDLAALCATLAVQASPPRLLEVGGPEALTRNQVVAAYAAAAGKQLRVRHVPRGVLDVGSRALWNAKPALASMLGLALFNDTHPSITDDAPLRAAGIEPRTASDYIQAAVSVQ</sequence>
<evidence type="ECO:0000313" key="4">
    <source>
        <dbReference type="EMBL" id="GAA1424456.1"/>
    </source>
</evidence>
<evidence type="ECO:0000256" key="1">
    <source>
        <dbReference type="ARBA" id="ARBA00022531"/>
    </source>
</evidence>
<keyword evidence="5" id="KW-1185">Reference proteome</keyword>
<keyword evidence="1" id="KW-0602">Photosynthesis</keyword>
<dbReference type="InterPro" id="IPR008030">
    <property type="entry name" value="NmrA-like"/>
</dbReference>
<dbReference type="PANTHER" id="PTHR47128:SF2">
    <property type="entry name" value="PROTEIN HIGH CHLOROPHYLL FLUORESCENCE PHENOTYPE 244, CHLOROPLASTIC"/>
    <property type="match status" value="1"/>
</dbReference>
<proteinExistence type="predicted"/>
<dbReference type="Pfam" id="PF05368">
    <property type="entry name" value="NmrA"/>
    <property type="match status" value="1"/>
</dbReference>
<dbReference type="Gene3D" id="3.40.50.720">
    <property type="entry name" value="NAD(P)-binding Rossmann-like Domain"/>
    <property type="match status" value="1"/>
</dbReference>
<accession>A0ABN1YWS4</accession>
<gene>
    <name evidence="4" type="ORF">GCM10009640_20720</name>
</gene>
<dbReference type="RefSeq" id="WP_343920116.1">
    <property type="nucleotide sequence ID" value="NZ_BAAAKK010000005.1"/>
</dbReference>
<evidence type="ECO:0000313" key="5">
    <source>
        <dbReference type="Proteomes" id="UP001501266"/>
    </source>
</evidence>
<evidence type="ECO:0000256" key="2">
    <source>
        <dbReference type="ARBA" id="ARBA00023276"/>
    </source>
</evidence>